<evidence type="ECO:0000256" key="1">
    <source>
        <dbReference type="ARBA" id="ARBA00004442"/>
    </source>
</evidence>
<evidence type="ECO:0000256" key="6">
    <source>
        <dbReference type="ARBA" id="ARBA00023136"/>
    </source>
</evidence>
<dbReference type="EMBL" id="WQLA01000006">
    <property type="protein sequence ID" value="MVN92627.1"/>
    <property type="molecule type" value="Genomic_DNA"/>
</dbReference>
<keyword evidence="5" id="KW-0812">Transmembrane</keyword>
<dbReference type="InterPro" id="IPR051906">
    <property type="entry name" value="TolC-like"/>
</dbReference>
<feature type="signal peptide" evidence="8">
    <location>
        <begin position="1"/>
        <end position="22"/>
    </location>
</feature>
<keyword evidence="7" id="KW-0998">Cell outer membrane</keyword>
<evidence type="ECO:0000256" key="3">
    <source>
        <dbReference type="ARBA" id="ARBA00022448"/>
    </source>
</evidence>
<feature type="chain" id="PRO_5026003345" evidence="8">
    <location>
        <begin position="23"/>
        <end position="444"/>
    </location>
</feature>
<keyword evidence="8" id="KW-0732">Signal</keyword>
<dbReference type="PANTHER" id="PTHR30026">
    <property type="entry name" value="OUTER MEMBRANE PROTEIN TOLC"/>
    <property type="match status" value="1"/>
</dbReference>
<evidence type="ECO:0000256" key="8">
    <source>
        <dbReference type="SAM" id="SignalP"/>
    </source>
</evidence>
<dbReference type="RefSeq" id="WP_157542932.1">
    <property type="nucleotide sequence ID" value="NZ_WQLA01000006.1"/>
</dbReference>
<evidence type="ECO:0000256" key="4">
    <source>
        <dbReference type="ARBA" id="ARBA00022452"/>
    </source>
</evidence>
<dbReference type="SUPFAM" id="SSF56954">
    <property type="entry name" value="Outer membrane efflux proteins (OEP)"/>
    <property type="match status" value="1"/>
</dbReference>
<gene>
    <name evidence="9" type="ORF">GO816_15925</name>
</gene>
<dbReference type="GO" id="GO:0009279">
    <property type="term" value="C:cell outer membrane"/>
    <property type="evidence" value="ECO:0007669"/>
    <property type="project" value="UniProtKB-SubCell"/>
</dbReference>
<proteinExistence type="inferred from homology"/>
<accession>A0A6I4ICH5</accession>
<dbReference type="Pfam" id="PF02321">
    <property type="entry name" value="OEP"/>
    <property type="match status" value="2"/>
</dbReference>
<reference evidence="9 10" key="1">
    <citation type="submission" date="2019-12" db="EMBL/GenBank/DDBJ databases">
        <title>Mucilaginibacter sp. HME9299 genome sequencing and assembly.</title>
        <authorList>
            <person name="Kang H."/>
            <person name="Kim H."/>
            <person name="Joh K."/>
        </authorList>
    </citation>
    <scope>NUCLEOTIDE SEQUENCE [LARGE SCALE GENOMIC DNA]</scope>
    <source>
        <strain evidence="9 10">HME9299</strain>
    </source>
</reference>
<evidence type="ECO:0000256" key="5">
    <source>
        <dbReference type="ARBA" id="ARBA00022692"/>
    </source>
</evidence>
<dbReference type="OrthoDB" id="9771205at2"/>
<dbReference type="Proteomes" id="UP000434850">
    <property type="component" value="Unassembled WGS sequence"/>
</dbReference>
<dbReference type="GO" id="GO:1990281">
    <property type="term" value="C:efflux pump complex"/>
    <property type="evidence" value="ECO:0007669"/>
    <property type="project" value="TreeGrafter"/>
</dbReference>
<comment type="caution">
    <text evidence="9">The sequence shown here is derived from an EMBL/GenBank/DDBJ whole genome shotgun (WGS) entry which is preliminary data.</text>
</comment>
<dbReference type="AlphaFoldDB" id="A0A6I4ICH5"/>
<dbReference type="GO" id="GO:0015562">
    <property type="term" value="F:efflux transmembrane transporter activity"/>
    <property type="evidence" value="ECO:0007669"/>
    <property type="project" value="InterPro"/>
</dbReference>
<evidence type="ECO:0000256" key="2">
    <source>
        <dbReference type="ARBA" id="ARBA00007613"/>
    </source>
</evidence>
<keyword evidence="3" id="KW-0813">Transport</keyword>
<evidence type="ECO:0000313" key="9">
    <source>
        <dbReference type="EMBL" id="MVN92627.1"/>
    </source>
</evidence>
<dbReference type="InterPro" id="IPR003423">
    <property type="entry name" value="OMP_efflux"/>
</dbReference>
<keyword evidence="6" id="KW-0472">Membrane</keyword>
<comment type="similarity">
    <text evidence="2">Belongs to the outer membrane factor (OMF) (TC 1.B.17) family.</text>
</comment>
<dbReference type="PANTHER" id="PTHR30026:SF20">
    <property type="entry name" value="OUTER MEMBRANE PROTEIN TOLC"/>
    <property type="match status" value="1"/>
</dbReference>
<comment type="subcellular location">
    <subcellularLocation>
        <location evidence="1">Cell outer membrane</location>
    </subcellularLocation>
</comment>
<keyword evidence="10" id="KW-1185">Reference proteome</keyword>
<dbReference type="Gene3D" id="1.20.1600.10">
    <property type="entry name" value="Outer membrane efflux proteins (OEP)"/>
    <property type="match status" value="1"/>
</dbReference>
<organism evidence="9 10">
    <name type="scientific">Mucilaginibacter aquatilis</name>
    <dbReference type="NCBI Taxonomy" id="1517760"/>
    <lineage>
        <taxon>Bacteria</taxon>
        <taxon>Pseudomonadati</taxon>
        <taxon>Bacteroidota</taxon>
        <taxon>Sphingobacteriia</taxon>
        <taxon>Sphingobacteriales</taxon>
        <taxon>Sphingobacteriaceae</taxon>
        <taxon>Mucilaginibacter</taxon>
    </lineage>
</organism>
<dbReference type="GO" id="GO:0015288">
    <property type="term" value="F:porin activity"/>
    <property type="evidence" value="ECO:0007669"/>
    <property type="project" value="TreeGrafter"/>
</dbReference>
<name>A0A6I4ICH5_9SPHI</name>
<protein>
    <submittedName>
        <fullName evidence="9">TolC family protein</fullName>
    </submittedName>
</protein>
<evidence type="ECO:0000313" key="10">
    <source>
        <dbReference type="Proteomes" id="UP000434850"/>
    </source>
</evidence>
<keyword evidence="4" id="KW-1134">Transmembrane beta strand</keyword>
<evidence type="ECO:0000256" key="7">
    <source>
        <dbReference type="ARBA" id="ARBA00023237"/>
    </source>
</evidence>
<sequence>MKIIKFTCIVFGLLALANALHAQETKVPNVPQLTLKEALEIALQNNYDIKLSKNSSAIAKNNVTIGNAGILPNVAGTFTQSNSIQTTTQTRSDNTVNRINNANNTGTNYGVNLNWTIFDGFNMFANYDQFKQQDKLAQMRLRDTIQRTTANVIISYFDLVNQQKQIKALQGVIEVSRKQIRFATDRFEAGRVARLDVYNAQVALNTDTATLLTQQQLFKASKVDLNRILARNPQTEFNVADTIIVDEKLLLGNIINEAQAQNPTLLSASIEQRLSEINLRQVKSTRYPQVAVSSGYIWNNSRNPAGFARVQNSRGFNYGLSASINIFDGFNQWRRERNAKLQIENSQINIDRARTNLEAQIGQLYSSYLSGLQLIKVGQANVELARKSLEISLEKYRLGSISPLEIREAQRNYLNATAVFYDAEYQTKAAETTLKQITGNISIQ</sequence>